<keyword evidence="2" id="KW-1185">Reference proteome</keyword>
<comment type="caution">
    <text evidence="1">The sequence shown here is derived from an EMBL/GenBank/DDBJ whole genome shotgun (WGS) entry which is preliminary data.</text>
</comment>
<proteinExistence type="predicted"/>
<dbReference type="Proteomes" id="UP001521150">
    <property type="component" value="Unassembled WGS sequence"/>
</dbReference>
<sequence>MKRRTKLAIAAVASVGAAIAGGQSYLRRQFERGERLGVTLYSEPNYRGKSQTLTLVRTPVCALSETGLSRVGSIKVQRLTDAIRPAVLNAALAVGWVRSSFVSAIRREFGDAVESGYNAAGLALSALDPESWRVDRDLADDRQSWVRLWADEPVHPAPPQDDLWYDVVADTPDLGPWSARTRYLELGVRTV</sequence>
<dbReference type="EMBL" id="JAJVCN010000003">
    <property type="protein sequence ID" value="MCE7008138.1"/>
    <property type="molecule type" value="Genomic_DNA"/>
</dbReference>
<reference evidence="1 2" key="1">
    <citation type="submission" date="2021-12" db="EMBL/GenBank/DDBJ databases">
        <title>Genome sequence of Kibdelosporangium philippinense ATCC 49844.</title>
        <authorList>
            <person name="Fedorov E.A."/>
            <person name="Omeragic M."/>
            <person name="Shalygina K.F."/>
            <person name="Maclea K.S."/>
        </authorList>
    </citation>
    <scope>NUCLEOTIDE SEQUENCE [LARGE SCALE GENOMIC DNA]</scope>
    <source>
        <strain evidence="1 2">ATCC 49844</strain>
    </source>
</reference>
<gene>
    <name evidence="1" type="ORF">LWC34_35770</name>
</gene>
<protein>
    <submittedName>
        <fullName evidence="1">Beta/gamma crystallin family protein</fullName>
    </submittedName>
</protein>
<organism evidence="1 2">
    <name type="scientific">Kibdelosporangium philippinense</name>
    <dbReference type="NCBI Taxonomy" id="211113"/>
    <lineage>
        <taxon>Bacteria</taxon>
        <taxon>Bacillati</taxon>
        <taxon>Actinomycetota</taxon>
        <taxon>Actinomycetes</taxon>
        <taxon>Pseudonocardiales</taxon>
        <taxon>Pseudonocardiaceae</taxon>
        <taxon>Kibdelosporangium</taxon>
    </lineage>
</organism>
<evidence type="ECO:0000313" key="2">
    <source>
        <dbReference type="Proteomes" id="UP001521150"/>
    </source>
</evidence>
<dbReference type="RefSeq" id="WP_233729667.1">
    <property type="nucleotide sequence ID" value="NZ_JAJVCN010000003.1"/>
</dbReference>
<accession>A0ABS8ZK07</accession>
<name>A0ABS8ZK07_9PSEU</name>
<evidence type="ECO:0000313" key="1">
    <source>
        <dbReference type="EMBL" id="MCE7008138.1"/>
    </source>
</evidence>